<gene>
    <name evidence="2" type="ORF">RI845_09485</name>
</gene>
<sequence>MVRHYYLSNDLDELEDVENELLKEGFTTPQMHVLSENDAEVQKHHLHEVESVLKKDVVHSTEIGALVGLVGAVLVLLTAYLLGWTNGAAGWMPFIFLSVVVLGFCTWEGGFIGIQRPNVEFVRFQKMLAEGNHIFFVDAEPEQEPLLKRLMKNHPNLIVEGLGEATPSWVVRGQDKYHDFMKTMP</sequence>
<keyword evidence="1" id="KW-0812">Transmembrane</keyword>
<protein>
    <submittedName>
        <fullName evidence="2">NAD/FAD-utilizing enzyme</fullName>
    </submittedName>
</protein>
<reference evidence="3" key="1">
    <citation type="submission" date="2023-09" db="EMBL/GenBank/DDBJ databases">
        <authorList>
            <person name="Li S."/>
            <person name="Li X."/>
            <person name="Zhang C."/>
            <person name="Zhao Z."/>
        </authorList>
    </citation>
    <scope>NUCLEOTIDE SEQUENCE [LARGE SCALE GENOMIC DNA]</scope>
    <source>
        <strain evidence="3">SQ345</strain>
    </source>
</reference>
<dbReference type="Proteomes" id="UP001248581">
    <property type="component" value="Chromosome"/>
</dbReference>
<evidence type="ECO:0000256" key="1">
    <source>
        <dbReference type="SAM" id="Phobius"/>
    </source>
</evidence>
<feature type="transmembrane region" description="Helical" evidence="1">
    <location>
        <begin position="63"/>
        <end position="82"/>
    </location>
</feature>
<feature type="transmembrane region" description="Helical" evidence="1">
    <location>
        <begin position="88"/>
        <end position="107"/>
    </location>
</feature>
<evidence type="ECO:0000313" key="3">
    <source>
        <dbReference type="Proteomes" id="UP001248581"/>
    </source>
</evidence>
<keyword evidence="3" id="KW-1185">Reference proteome</keyword>
<dbReference type="EMBL" id="CP134146">
    <property type="protein sequence ID" value="WNC66784.1"/>
    <property type="molecule type" value="Genomic_DNA"/>
</dbReference>
<organism evidence="2 3">
    <name type="scientific">Thalassotalea nanhaiensis</name>
    <dbReference type="NCBI Taxonomy" id="3065648"/>
    <lineage>
        <taxon>Bacteria</taxon>
        <taxon>Pseudomonadati</taxon>
        <taxon>Pseudomonadota</taxon>
        <taxon>Gammaproteobacteria</taxon>
        <taxon>Alteromonadales</taxon>
        <taxon>Colwelliaceae</taxon>
        <taxon>Thalassotalea</taxon>
    </lineage>
</organism>
<keyword evidence="1" id="KW-0472">Membrane</keyword>
<name>A0ABY9TF52_9GAMM</name>
<keyword evidence="1" id="KW-1133">Transmembrane helix</keyword>
<evidence type="ECO:0000313" key="2">
    <source>
        <dbReference type="EMBL" id="WNC66784.1"/>
    </source>
</evidence>
<proteinExistence type="predicted"/>
<accession>A0ABY9TF52</accession>
<dbReference type="RefSeq" id="WP_348385949.1">
    <property type="nucleotide sequence ID" value="NZ_CP134146.1"/>
</dbReference>